<feature type="region of interest" description="Disordered" evidence="1">
    <location>
        <begin position="73"/>
        <end position="106"/>
    </location>
</feature>
<feature type="compositionally biased region" description="Basic and acidic residues" evidence="1">
    <location>
        <begin position="92"/>
        <end position="106"/>
    </location>
</feature>
<dbReference type="InterPro" id="IPR041496">
    <property type="entry name" value="YitH/HolE_GNAT"/>
</dbReference>
<proteinExistence type="predicted"/>
<dbReference type="Pfam" id="PF18014">
    <property type="entry name" value="Acetyltransf_18"/>
    <property type="match status" value="1"/>
</dbReference>
<sequence>MLSTPSPTPLPSPTQPQGLKIHQCQDEEAADLFYSWATRVGWNPGQKAGIRDVLLKTDPHGYFYGKVEPSFVIPDPPTSTSTSTTSITSEPKGQRQEQDQDQEQELRVRREEVWGKGRGRELVEDPTVISVISAIRFGDDQAWIGCYITDPKYRGRGYGVSTFNRALEHVCTSSNNSLTTRKSIGLNAVFSQVENYRKSGFTKASWVNERRRGSIRDLVEVQEPSLAGRIARGDDFGEDGGLLVLLSDERVDWDQLPGIEKQYTGFNRPGFVKDWIRFHAEHPEDHRVGVAVLSTQETDPVSGKPLVLGYGCVRPGFTSYRAGPLYARDASTAKKLLVKLAVEVLAADKKDPLVDVPLIFDIDIPDQNKASVEMFDGIGWMNTMSTQRLWRGDVPPYDASGCFGISLLEVG</sequence>
<dbReference type="Gene3D" id="3.40.630.90">
    <property type="match status" value="1"/>
</dbReference>
<dbReference type="PANTHER" id="PTHR47237:SF2">
    <property type="entry name" value="BLL4206 PROTEIN"/>
    <property type="match status" value="1"/>
</dbReference>
<dbReference type="EMBL" id="JAAAIM010000060">
    <property type="protein sequence ID" value="KAG0296328.1"/>
    <property type="molecule type" value="Genomic_DNA"/>
</dbReference>
<evidence type="ECO:0000313" key="4">
    <source>
        <dbReference type="EMBL" id="KAG0296328.1"/>
    </source>
</evidence>
<organism evidence="4 5">
    <name type="scientific">Linnemannia gamsii</name>
    <dbReference type="NCBI Taxonomy" id="64522"/>
    <lineage>
        <taxon>Eukaryota</taxon>
        <taxon>Fungi</taxon>
        <taxon>Fungi incertae sedis</taxon>
        <taxon>Mucoromycota</taxon>
        <taxon>Mortierellomycotina</taxon>
        <taxon>Mortierellomycetes</taxon>
        <taxon>Mortierellales</taxon>
        <taxon>Mortierellaceae</taxon>
        <taxon>Linnemannia</taxon>
    </lineage>
</organism>
<name>A0ABQ7KE27_9FUNG</name>
<dbReference type="CDD" id="cd04301">
    <property type="entry name" value="NAT_SF"/>
    <property type="match status" value="1"/>
</dbReference>
<dbReference type="Proteomes" id="UP001194696">
    <property type="component" value="Unassembled WGS sequence"/>
</dbReference>
<dbReference type="SUPFAM" id="SSF55729">
    <property type="entry name" value="Acyl-CoA N-acyltransferases (Nat)"/>
    <property type="match status" value="1"/>
</dbReference>
<feature type="compositionally biased region" description="Low complexity" evidence="1">
    <location>
        <begin position="78"/>
        <end position="89"/>
    </location>
</feature>
<evidence type="ECO:0000313" key="5">
    <source>
        <dbReference type="Proteomes" id="UP001194696"/>
    </source>
</evidence>
<evidence type="ECO:0000259" key="2">
    <source>
        <dbReference type="Pfam" id="PF00583"/>
    </source>
</evidence>
<evidence type="ECO:0008006" key="6">
    <source>
        <dbReference type="Google" id="ProtNLM"/>
    </source>
</evidence>
<evidence type="ECO:0000256" key="1">
    <source>
        <dbReference type="SAM" id="MobiDB-lite"/>
    </source>
</evidence>
<accession>A0ABQ7KE27</accession>
<dbReference type="Pfam" id="PF00583">
    <property type="entry name" value="Acetyltransf_1"/>
    <property type="match status" value="1"/>
</dbReference>
<dbReference type="InterPro" id="IPR000182">
    <property type="entry name" value="GNAT_dom"/>
</dbReference>
<dbReference type="PANTHER" id="PTHR47237">
    <property type="entry name" value="SLL0310 PROTEIN"/>
    <property type="match status" value="1"/>
</dbReference>
<comment type="caution">
    <text evidence="4">The sequence shown here is derived from an EMBL/GenBank/DDBJ whole genome shotgun (WGS) entry which is preliminary data.</text>
</comment>
<feature type="domain" description="YitH/HolE acetyltransferase (GNAT)" evidence="3">
    <location>
        <begin position="261"/>
        <end position="399"/>
    </location>
</feature>
<dbReference type="InterPro" id="IPR016181">
    <property type="entry name" value="Acyl_CoA_acyltransferase"/>
</dbReference>
<dbReference type="InterPro" id="IPR052729">
    <property type="entry name" value="Acyl/Acetyltrans_Enzymes"/>
</dbReference>
<evidence type="ECO:0000259" key="3">
    <source>
        <dbReference type="Pfam" id="PF18014"/>
    </source>
</evidence>
<reference evidence="4 5" key="1">
    <citation type="journal article" date="2020" name="Fungal Divers.">
        <title>Resolving the Mortierellaceae phylogeny through synthesis of multi-gene phylogenetics and phylogenomics.</title>
        <authorList>
            <person name="Vandepol N."/>
            <person name="Liber J."/>
            <person name="Desiro A."/>
            <person name="Na H."/>
            <person name="Kennedy M."/>
            <person name="Barry K."/>
            <person name="Grigoriev I.V."/>
            <person name="Miller A.N."/>
            <person name="O'Donnell K."/>
            <person name="Stajich J.E."/>
            <person name="Bonito G."/>
        </authorList>
    </citation>
    <scope>NUCLEOTIDE SEQUENCE [LARGE SCALE GENOMIC DNA]</scope>
    <source>
        <strain evidence="4 5">AD045</strain>
    </source>
</reference>
<protein>
    <recommendedName>
        <fullName evidence="6">N-acetyltransferase domain-containing protein</fullName>
    </recommendedName>
</protein>
<keyword evidence="5" id="KW-1185">Reference proteome</keyword>
<dbReference type="Gene3D" id="3.40.630.30">
    <property type="match status" value="1"/>
</dbReference>
<gene>
    <name evidence="4" type="ORF">BGZ96_009727</name>
</gene>
<feature type="domain" description="N-acetyltransferase" evidence="2">
    <location>
        <begin position="101"/>
        <end position="169"/>
    </location>
</feature>